<evidence type="ECO:0000256" key="8">
    <source>
        <dbReference type="ARBA" id="ARBA00023326"/>
    </source>
</evidence>
<keyword evidence="6" id="KW-0119">Carbohydrate metabolism</keyword>
<organism evidence="13 14">
    <name type="scientific">Dongia rigui</name>
    <dbReference type="NCBI Taxonomy" id="940149"/>
    <lineage>
        <taxon>Bacteria</taxon>
        <taxon>Pseudomonadati</taxon>
        <taxon>Pseudomonadota</taxon>
        <taxon>Alphaproteobacteria</taxon>
        <taxon>Rhodospirillales</taxon>
        <taxon>Dongiaceae</taxon>
        <taxon>Dongia</taxon>
    </lineage>
</organism>
<evidence type="ECO:0000313" key="13">
    <source>
        <dbReference type="EMBL" id="MDY0872386.1"/>
    </source>
</evidence>
<keyword evidence="7" id="KW-0961">Cell wall biogenesis/degradation</keyword>
<evidence type="ECO:0000256" key="1">
    <source>
        <dbReference type="ARBA" id="ARBA00004236"/>
    </source>
</evidence>
<dbReference type="RefSeq" id="WP_320500808.1">
    <property type="nucleotide sequence ID" value="NZ_JAXCLX010000001.1"/>
</dbReference>
<keyword evidence="5" id="KW-0325">Glycoprotein</keyword>
<evidence type="ECO:0000256" key="2">
    <source>
        <dbReference type="ARBA" id="ARBA00022475"/>
    </source>
</evidence>
<evidence type="ECO:0000256" key="5">
    <source>
        <dbReference type="ARBA" id="ARBA00023180"/>
    </source>
</evidence>
<evidence type="ECO:0000256" key="3">
    <source>
        <dbReference type="ARBA" id="ARBA00022801"/>
    </source>
</evidence>
<keyword evidence="4 12" id="KW-0472">Membrane</keyword>
<comment type="caution">
    <text evidence="13">The sequence shown here is derived from an EMBL/GenBank/DDBJ whole genome shotgun (WGS) entry which is preliminary data.</text>
</comment>
<keyword evidence="2" id="KW-1003">Cell membrane</keyword>
<feature type="transmembrane region" description="Helical" evidence="12">
    <location>
        <begin position="446"/>
        <end position="467"/>
    </location>
</feature>
<feature type="transmembrane region" description="Helical" evidence="12">
    <location>
        <begin position="421"/>
        <end position="440"/>
    </location>
</feature>
<accession>A0ABU5E0P7</accession>
<dbReference type="SUPFAM" id="SSF51445">
    <property type="entry name" value="(Trans)glycosidases"/>
    <property type="match status" value="1"/>
</dbReference>
<dbReference type="InterPro" id="IPR017853">
    <property type="entry name" value="GH"/>
</dbReference>
<dbReference type="Proteomes" id="UP001271769">
    <property type="component" value="Unassembled WGS sequence"/>
</dbReference>
<dbReference type="InterPro" id="IPR050732">
    <property type="entry name" value="Beta-glucan_modifiers"/>
</dbReference>
<name>A0ABU5E0P7_9PROT</name>
<dbReference type="PANTHER" id="PTHR16631">
    <property type="entry name" value="GLUCAN 1,3-BETA-GLUCOSIDASE"/>
    <property type="match status" value="1"/>
</dbReference>
<evidence type="ECO:0000256" key="11">
    <source>
        <dbReference type="ARBA" id="ARBA00043078"/>
    </source>
</evidence>
<dbReference type="PANTHER" id="PTHR16631:SF17">
    <property type="entry name" value="GLUCAN ENDO-1,3-BETA-GLUCOSIDASE BTGC"/>
    <property type="match status" value="1"/>
</dbReference>
<gene>
    <name evidence="13" type="ORF">SMD31_10650</name>
</gene>
<comment type="function">
    <text evidence="9">Glucanases play a role in cell expansion during growth, in cell-cell fusion during mating, and in spore release during sporulation. This enzyme may be involved in beta-glucan degradation. Active on laminarin and lichenan.</text>
</comment>
<comment type="subcellular location">
    <subcellularLocation>
        <location evidence="1">Cell membrane</location>
    </subcellularLocation>
</comment>
<evidence type="ECO:0000256" key="12">
    <source>
        <dbReference type="SAM" id="Phobius"/>
    </source>
</evidence>
<keyword evidence="8" id="KW-0624">Polysaccharide degradation</keyword>
<evidence type="ECO:0000256" key="9">
    <source>
        <dbReference type="ARBA" id="ARBA00037649"/>
    </source>
</evidence>
<evidence type="ECO:0000256" key="4">
    <source>
        <dbReference type="ARBA" id="ARBA00023136"/>
    </source>
</evidence>
<sequence>MLMKWAGPLLPAILGVIGFWAFLGRPVELPPAPEPKLHCVSYTPFRGDQTPYDRSLVIPPEQIAEDLDQLKPITDCVRIYATDQGLDATVPLAEERGMQVLLGIWIGAEAAIYEPQITRAIALAKAHPKAIKAIIVGNEVLLRGEQSGETLAALVTRVKQATGLPVTYADVWGFWQKAPRVLVDAVDFMTIHILPYWEDDPAPSTMTVPHLEFALGEMQRLYPGKKLMIGETGWPSAGRAREDAIPSIVDQARYLRDFLVYAKAHDLDYNFIEAFDQPWKRAQEGAVGGYWGLFDGNRHAKFDWFKPVSNHPDWPMLAAISLALGLGALGIARPRADDWREALALSFAALVGGTLMTLQAERAHLIYVTTADLAVEALLLVQSALVLILGLRRNLDFATAPLASAARWLIALDTRPLPMGALLRLIVLLGAGTIALGLAFDSRYRGFPLATYAIPAFAFLLLQARAGRLLAPVIDGREERVLSLVYMGCAGFIAWYEGPLNWQALSFCALLLMLALSIAGAWRRPARSLSVVPAA</sequence>
<evidence type="ECO:0000256" key="10">
    <source>
        <dbReference type="ARBA" id="ARBA00042373"/>
    </source>
</evidence>
<keyword evidence="12" id="KW-0812">Transmembrane</keyword>
<keyword evidence="12" id="KW-1133">Transmembrane helix</keyword>
<evidence type="ECO:0000256" key="7">
    <source>
        <dbReference type="ARBA" id="ARBA00023316"/>
    </source>
</evidence>
<protein>
    <recommendedName>
        <fullName evidence="11">Endo-1,3-beta-glucanase btgC</fullName>
    </recommendedName>
    <alternativeName>
        <fullName evidence="10">Laminarinase btgC</fullName>
    </alternativeName>
</protein>
<dbReference type="Gene3D" id="3.20.20.80">
    <property type="entry name" value="Glycosidases"/>
    <property type="match status" value="1"/>
</dbReference>
<evidence type="ECO:0000313" key="14">
    <source>
        <dbReference type="Proteomes" id="UP001271769"/>
    </source>
</evidence>
<reference evidence="13 14" key="1">
    <citation type="journal article" date="2013" name="Antonie Van Leeuwenhoek">
        <title>Dongia rigui sp. nov., isolated from freshwater of a large wetland in Korea.</title>
        <authorList>
            <person name="Baik K.S."/>
            <person name="Hwang Y.M."/>
            <person name="Choi J.S."/>
            <person name="Kwon J."/>
            <person name="Seong C.N."/>
        </authorList>
    </citation>
    <scope>NUCLEOTIDE SEQUENCE [LARGE SCALE GENOMIC DNA]</scope>
    <source>
        <strain evidence="13 14">04SU4-P</strain>
    </source>
</reference>
<keyword evidence="3" id="KW-0378">Hydrolase</keyword>
<keyword evidence="14" id="KW-1185">Reference proteome</keyword>
<dbReference type="EMBL" id="JAXCLX010000001">
    <property type="protein sequence ID" value="MDY0872386.1"/>
    <property type="molecule type" value="Genomic_DNA"/>
</dbReference>
<feature type="transmembrane region" description="Helical" evidence="12">
    <location>
        <begin position="502"/>
        <end position="522"/>
    </location>
</feature>
<evidence type="ECO:0000256" key="6">
    <source>
        <dbReference type="ARBA" id="ARBA00023277"/>
    </source>
</evidence>
<proteinExistence type="predicted"/>